<comment type="caution">
    <text evidence="1">The sequence shown here is derived from an EMBL/GenBank/DDBJ whole genome shotgun (WGS) entry which is preliminary data.</text>
</comment>
<keyword evidence="2" id="KW-1185">Reference proteome</keyword>
<evidence type="ECO:0000313" key="1">
    <source>
        <dbReference type="EMBL" id="KMZ76485.1"/>
    </source>
</evidence>
<protein>
    <submittedName>
        <fullName evidence="1">Uncharacterized protein</fullName>
    </submittedName>
</protein>
<dbReference type="AlphaFoldDB" id="A0A0K9Q6G9"/>
<name>A0A0K9Q6G9_ZOSMR</name>
<organism evidence="1 2">
    <name type="scientific">Zostera marina</name>
    <name type="common">Eelgrass</name>
    <dbReference type="NCBI Taxonomy" id="29655"/>
    <lineage>
        <taxon>Eukaryota</taxon>
        <taxon>Viridiplantae</taxon>
        <taxon>Streptophyta</taxon>
        <taxon>Embryophyta</taxon>
        <taxon>Tracheophyta</taxon>
        <taxon>Spermatophyta</taxon>
        <taxon>Magnoliopsida</taxon>
        <taxon>Liliopsida</taxon>
        <taxon>Zosteraceae</taxon>
        <taxon>Zostera</taxon>
    </lineage>
</organism>
<dbReference type="Proteomes" id="UP000036987">
    <property type="component" value="Unassembled WGS sequence"/>
</dbReference>
<gene>
    <name evidence="1" type="ORF">ZOSMA_101G00690</name>
</gene>
<sequence length="152" mass="16588">MYVNEKLEVSVTEMGYSCRHILLLFLFFIAVQCARDTIGKTSGLGKQSKKVKEKVIYRYINKHSKNKDIKPTNRRFQDATGLYRYGRPIYARPIYARPIYAGGGGGYAQPIYAGGGGYAQPIYAGGGGGYAQPGVCPSATCCEGVTGDCWCC</sequence>
<accession>A0A0K9Q6G9</accession>
<evidence type="ECO:0000313" key="2">
    <source>
        <dbReference type="Proteomes" id="UP000036987"/>
    </source>
</evidence>
<proteinExistence type="predicted"/>
<dbReference type="EMBL" id="LFYR01000025">
    <property type="protein sequence ID" value="KMZ76485.1"/>
    <property type="molecule type" value="Genomic_DNA"/>
</dbReference>
<reference evidence="2" key="1">
    <citation type="journal article" date="2016" name="Nature">
        <title>The genome of the seagrass Zostera marina reveals angiosperm adaptation to the sea.</title>
        <authorList>
            <person name="Olsen J.L."/>
            <person name="Rouze P."/>
            <person name="Verhelst B."/>
            <person name="Lin Y.-C."/>
            <person name="Bayer T."/>
            <person name="Collen J."/>
            <person name="Dattolo E."/>
            <person name="De Paoli E."/>
            <person name="Dittami S."/>
            <person name="Maumus F."/>
            <person name="Michel G."/>
            <person name="Kersting A."/>
            <person name="Lauritano C."/>
            <person name="Lohaus R."/>
            <person name="Toepel M."/>
            <person name="Tonon T."/>
            <person name="Vanneste K."/>
            <person name="Amirebrahimi M."/>
            <person name="Brakel J."/>
            <person name="Bostroem C."/>
            <person name="Chovatia M."/>
            <person name="Grimwood J."/>
            <person name="Jenkins J.W."/>
            <person name="Jueterbock A."/>
            <person name="Mraz A."/>
            <person name="Stam W.T."/>
            <person name="Tice H."/>
            <person name="Bornberg-Bauer E."/>
            <person name="Green P.J."/>
            <person name="Pearson G.A."/>
            <person name="Procaccini G."/>
            <person name="Duarte C.M."/>
            <person name="Schmutz J."/>
            <person name="Reusch T.B.H."/>
            <person name="Van de Peer Y."/>
        </authorList>
    </citation>
    <scope>NUCLEOTIDE SEQUENCE [LARGE SCALE GENOMIC DNA]</scope>
    <source>
        <strain evidence="2">cv. Finnish</strain>
    </source>
</reference>